<proteinExistence type="predicted"/>
<name>A0AAU9JRF3_9CILI</name>
<protein>
    <submittedName>
        <fullName evidence="1">Uncharacterized protein</fullName>
    </submittedName>
</protein>
<dbReference type="AlphaFoldDB" id="A0AAU9JRF3"/>
<dbReference type="Proteomes" id="UP001162131">
    <property type="component" value="Unassembled WGS sequence"/>
</dbReference>
<evidence type="ECO:0000313" key="1">
    <source>
        <dbReference type="EMBL" id="CAG9327111.1"/>
    </source>
</evidence>
<sequence length="118" mass="14045">MPQMIEATKAEVEFLKQHKILLRISVDNYKSQAQHFKKRSFTNDETFAKFSEIKWAYFPDLMKWPLKTLKDLEYNEITDETINALTLFKNQISQAKNVSFFMTNCWIGFLSPMIRLLQ</sequence>
<keyword evidence="2" id="KW-1185">Reference proteome</keyword>
<organism evidence="1 2">
    <name type="scientific">Blepharisma stoltei</name>
    <dbReference type="NCBI Taxonomy" id="1481888"/>
    <lineage>
        <taxon>Eukaryota</taxon>
        <taxon>Sar</taxon>
        <taxon>Alveolata</taxon>
        <taxon>Ciliophora</taxon>
        <taxon>Postciliodesmatophora</taxon>
        <taxon>Heterotrichea</taxon>
        <taxon>Heterotrichida</taxon>
        <taxon>Blepharismidae</taxon>
        <taxon>Blepharisma</taxon>
    </lineage>
</organism>
<gene>
    <name evidence="1" type="ORF">BSTOLATCC_MIC43155</name>
</gene>
<dbReference type="EMBL" id="CAJZBQ010000043">
    <property type="protein sequence ID" value="CAG9327111.1"/>
    <property type="molecule type" value="Genomic_DNA"/>
</dbReference>
<reference evidence="1" key="1">
    <citation type="submission" date="2021-09" db="EMBL/GenBank/DDBJ databases">
        <authorList>
            <consortium name="AG Swart"/>
            <person name="Singh M."/>
            <person name="Singh A."/>
            <person name="Seah K."/>
            <person name="Emmerich C."/>
        </authorList>
    </citation>
    <scope>NUCLEOTIDE SEQUENCE</scope>
    <source>
        <strain evidence="1">ATCC30299</strain>
    </source>
</reference>
<comment type="caution">
    <text evidence="1">The sequence shown here is derived from an EMBL/GenBank/DDBJ whole genome shotgun (WGS) entry which is preliminary data.</text>
</comment>
<accession>A0AAU9JRF3</accession>
<evidence type="ECO:0000313" key="2">
    <source>
        <dbReference type="Proteomes" id="UP001162131"/>
    </source>
</evidence>